<sequence>MHFVCTNLSFLANVCEHIEFPDSASRGWIPPSRMVQRLVQLSQSGLAARSNPMFFDELSNEEWALIAPLVAEGEVREHRRGRPRAHPRTIVNAVLWILTTGDTWSKLPSHYPTVPTCRRRFNDWQMDGTLIEMVTQLATRGRSFAIVPSPPVEAPQRQTQSAYECDRLRGVFWQNPESWGAGDGRGANAVDALFAAVPRRLPDAHDVARANASTALSASRAAMLMNVPRPMYHDASRIAGRRLDPVPMAFEPDCTPVHDAHGYAIYAIARPVAGSMFRGWAEIVKDGRRVERSGLIGPRYGNADEAAAYALEWSRRWIASQSTRVTHPGQAASTEVAMDAAANLDHAQLERVTPVEARRFADVQG</sequence>
<comment type="caution">
    <text evidence="2">The sequence shown here is derived from an EMBL/GenBank/DDBJ whole genome shotgun (WGS) entry which is preliminary data.</text>
</comment>
<dbReference type="AlphaFoldDB" id="A0A242MSK8"/>
<protein>
    <submittedName>
        <fullName evidence="2">Transposase</fullName>
    </submittedName>
</protein>
<evidence type="ECO:0000259" key="1">
    <source>
        <dbReference type="Pfam" id="PF13340"/>
    </source>
</evidence>
<reference evidence="2 3" key="1">
    <citation type="submission" date="2017-03" db="EMBL/GenBank/DDBJ databases">
        <title>Genome analysis of strain PAMC 26510.</title>
        <authorList>
            <person name="Oh H.-M."/>
            <person name="Yang J.-A."/>
        </authorList>
    </citation>
    <scope>NUCLEOTIDE SEQUENCE [LARGE SCALE GENOMIC DNA]</scope>
    <source>
        <strain evidence="2 3">PAMC 26510</strain>
    </source>
</reference>
<dbReference type="Pfam" id="PF13340">
    <property type="entry name" value="DUF4096"/>
    <property type="match status" value="1"/>
</dbReference>
<dbReference type="InterPro" id="IPR025161">
    <property type="entry name" value="IS402-like_dom"/>
</dbReference>
<dbReference type="Proteomes" id="UP000194546">
    <property type="component" value="Unassembled WGS sequence"/>
</dbReference>
<feature type="domain" description="Insertion element IS402-like" evidence="1">
    <location>
        <begin position="58"/>
        <end position="131"/>
    </location>
</feature>
<accession>A0A242MSK8</accession>
<dbReference type="InterPro" id="IPR052909">
    <property type="entry name" value="Transposase_6_like"/>
</dbReference>
<dbReference type="PANTHER" id="PTHR46637">
    <property type="entry name" value="TIS1421-TRANSPOSASE PROTEIN A"/>
    <property type="match status" value="1"/>
</dbReference>
<organism evidence="2 3">
    <name type="scientific">Caballeronia sordidicola</name>
    <name type="common">Burkholderia sordidicola</name>
    <dbReference type="NCBI Taxonomy" id="196367"/>
    <lineage>
        <taxon>Bacteria</taxon>
        <taxon>Pseudomonadati</taxon>
        <taxon>Pseudomonadota</taxon>
        <taxon>Betaproteobacteria</taxon>
        <taxon>Burkholderiales</taxon>
        <taxon>Burkholderiaceae</taxon>
        <taxon>Caballeronia</taxon>
    </lineage>
</organism>
<dbReference type="EMBL" id="NBTY01000088">
    <property type="protein sequence ID" value="OTP74295.1"/>
    <property type="molecule type" value="Genomic_DNA"/>
</dbReference>
<evidence type="ECO:0000313" key="3">
    <source>
        <dbReference type="Proteomes" id="UP000194546"/>
    </source>
</evidence>
<gene>
    <name evidence="2" type="ORF">PAMC26510_16995</name>
</gene>
<name>A0A242MSK8_CABSO</name>
<evidence type="ECO:0000313" key="2">
    <source>
        <dbReference type="EMBL" id="OTP74295.1"/>
    </source>
</evidence>
<dbReference type="PANTHER" id="PTHR46637:SF1">
    <property type="entry name" value="BLL5188 PROTEIN"/>
    <property type="match status" value="1"/>
</dbReference>
<proteinExistence type="predicted"/>